<evidence type="ECO:0000313" key="1">
    <source>
        <dbReference type="EMBL" id="KAB6447760.1"/>
    </source>
</evidence>
<evidence type="ECO:0000313" key="4">
    <source>
        <dbReference type="Proteomes" id="UP000483142"/>
    </source>
</evidence>
<gene>
    <name evidence="2" type="ORF">GAZ06_19755</name>
    <name evidence="1" type="ORF">GAZ09_19390</name>
</gene>
<evidence type="ECO:0000313" key="2">
    <source>
        <dbReference type="EMBL" id="KAB6472453.1"/>
    </source>
</evidence>
<sequence length="284" mass="32384">MNKIYQVAGHRFMVSGKELCTVTEGIAGFKPFEVQQKDALFVFLKSADVPIMDSVQYTFKYEDVTGTFGRRDDCFILTLKPKEEDALHLWHKEKEKQLWLHGNLSVRLYRFALWVGYGLMTLPYDTVAIHSSCIIYQDKAVLFLGESGTGKSTHTHLWNQHIKNATLLNDDSPILRVENGTVWAYGSPWSGKTPCYKSERHELKACVRLSQAPYNRITKLSVLHAYGAIHPSCPPEFAYDNNLYSHVSDFIGKLLSEIPFYHLSCLPNKEAALLSCRTIFQVEI</sequence>
<dbReference type="EMBL" id="WDBY01000052">
    <property type="protein sequence ID" value="KAB6472453.1"/>
    <property type="molecule type" value="Genomic_DNA"/>
</dbReference>
<protein>
    <recommendedName>
        <fullName evidence="5">Phosphoenolpyruvate carboxykinase</fullName>
    </recommendedName>
</protein>
<dbReference type="Proteomes" id="UP000483142">
    <property type="component" value="Unassembled WGS sequence"/>
</dbReference>
<accession>A0A6I0ZHX1</accession>
<dbReference type="InterPro" id="IPR027417">
    <property type="entry name" value="P-loop_NTPase"/>
</dbReference>
<dbReference type="Proteomes" id="UP000468344">
    <property type="component" value="Unassembled WGS sequence"/>
</dbReference>
<dbReference type="RefSeq" id="WP_110506792.1">
    <property type="nucleotide sequence ID" value="NZ_CAXTGH010000060.1"/>
</dbReference>
<name>A0A6I0ZHX1_PHOVU</name>
<proteinExistence type="predicted"/>
<comment type="caution">
    <text evidence="2">The sequence shown here is derived from an EMBL/GenBank/DDBJ whole genome shotgun (WGS) entry which is preliminary data.</text>
</comment>
<evidence type="ECO:0008006" key="5">
    <source>
        <dbReference type="Google" id="ProtNLM"/>
    </source>
</evidence>
<dbReference type="Gene3D" id="3.40.50.300">
    <property type="entry name" value="P-loop containing nucleotide triphosphate hydrolases"/>
    <property type="match status" value="1"/>
</dbReference>
<organism evidence="2 3">
    <name type="scientific">Phocaeicola vulgatus</name>
    <name type="common">Bacteroides vulgatus</name>
    <dbReference type="NCBI Taxonomy" id="821"/>
    <lineage>
        <taxon>Bacteria</taxon>
        <taxon>Pseudomonadati</taxon>
        <taxon>Bacteroidota</taxon>
        <taxon>Bacteroidia</taxon>
        <taxon>Bacteroidales</taxon>
        <taxon>Bacteroidaceae</taxon>
        <taxon>Phocaeicola</taxon>
    </lineage>
</organism>
<dbReference type="AlphaFoldDB" id="A0A6I0ZHX1"/>
<reference evidence="3 4" key="1">
    <citation type="journal article" date="2019" name="Nat. Med.">
        <title>A library of human gut bacterial isolates paired with longitudinal multiomics data enables mechanistic microbiome research.</title>
        <authorList>
            <person name="Poyet M."/>
            <person name="Groussin M."/>
            <person name="Gibbons S.M."/>
            <person name="Avila-Pacheco J."/>
            <person name="Jiang X."/>
            <person name="Kearney S.M."/>
            <person name="Perrotta A.R."/>
            <person name="Berdy B."/>
            <person name="Zhao S."/>
            <person name="Lieberman T.D."/>
            <person name="Swanson P.K."/>
            <person name="Smith M."/>
            <person name="Roesemann S."/>
            <person name="Alexander J.E."/>
            <person name="Rich S.A."/>
            <person name="Livny J."/>
            <person name="Vlamakis H."/>
            <person name="Clish C."/>
            <person name="Bullock K."/>
            <person name="Deik A."/>
            <person name="Scott J."/>
            <person name="Pierce K.A."/>
            <person name="Xavier R.J."/>
            <person name="Alm E.J."/>
        </authorList>
    </citation>
    <scope>NUCLEOTIDE SEQUENCE [LARGE SCALE GENOMIC DNA]</scope>
    <source>
        <strain evidence="2 3">BIOML-A140</strain>
        <strain evidence="1 4">BIOML-A141</strain>
    </source>
</reference>
<evidence type="ECO:0000313" key="3">
    <source>
        <dbReference type="Proteomes" id="UP000468344"/>
    </source>
</evidence>
<dbReference type="EMBL" id="WDBZ01000051">
    <property type="protein sequence ID" value="KAB6447760.1"/>
    <property type="molecule type" value="Genomic_DNA"/>
</dbReference>
<dbReference type="SUPFAM" id="SSF53795">
    <property type="entry name" value="PEP carboxykinase-like"/>
    <property type="match status" value="1"/>
</dbReference>